<dbReference type="HOGENOM" id="CLU_694747_0_0_1"/>
<dbReference type="Gene3D" id="3.80.10.10">
    <property type="entry name" value="Ribonuclease Inhibitor"/>
    <property type="match status" value="1"/>
</dbReference>
<dbReference type="VEuPathDB" id="FungiDB:SCHCODRAFT_02522016"/>
<dbReference type="EMBL" id="GL377318">
    <property type="protein sequence ID" value="EFI91232.1"/>
    <property type="molecule type" value="Genomic_DNA"/>
</dbReference>
<name>D8QLB4_SCHCM</name>
<keyword evidence="2" id="KW-1185">Reference proteome</keyword>
<reference evidence="1 2" key="1">
    <citation type="journal article" date="2010" name="Nat. Biotechnol.">
        <title>Genome sequence of the model mushroom Schizophyllum commune.</title>
        <authorList>
            <person name="Ohm R.A."/>
            <person name="de Jong J.F."/>
            <person name="Lugones L.G."/>
            <person name="Aerts A."/>
            <person name="Kothe E."/>
            <person name="Stajich J.E."/>
            <person name="de Vries R.P."/>
            <person name="Record E."/>
            <person name="Levasseur A."/>
            <person name="Baker S.E."/>
            <person name="Bartholomew K.A."/>
            <person name="Coutinho P.M."/>
            <person name="Erdmann S."/>
            <person name="Fowler T.J."/>
            <person name="Gathman A.C."/>
            <person name="Lombard V."/>
            <person name="Henrissat B."/>
            <person name="Knabe N."/>
            <person name="Kuees U."/>
            <person name="Lilly W.W."/>
            <person name="Lindquist E."/>
            <person name="Lucas S."/>
            <person name="Magnuson J.K."/>
            <person name="Piumi F."/>
            <person name="Raudaskoski M."/>
            <person name="Salamov A."/>
            <person name="Schmutz J."/>
            <person name="Schwarze F.W.M.R."/>
            <person name="vanKuyk P.A."/>
            <person name="Horton J.S."/>
            <person name="Grigoriev I.V."/>
            <person name="Woesten H.A.B."/>
        </authorList>
    </citation>
    <scope>NUCLEOTIDE SEQUENCE [LARGE SCALE GENOMIC DNA]</scope>
    <source>
        <strain evidence="2">H4-8 / FGSC 9210</strain>
    </source>
</reference>
<evidence type="ECO:0008006" key="3">
    <source>
        <dbReference type="Google" id="ProtNLM"/>
    </source>
</evidence>
<accession>D8QLB4</accession>
<dbReference type="InParanoid" id="D8QLB4"/>
<sequence>MHPALDVYDIQRLIALDGSLQSSDLYHLALVSRSWQDVADPILWEELPSITPLLKLMPKDVWTYETRFKFWVTFDVIVSARKIRLEDWDPISRKLRNLRTLRVHPDCEREDWASIDLAILECPPPAGFLALLRNLSVSCTCCDGHGIDCWLEYKMRPNFLAILFAQPQLRAIRIENIYDRLVPRLPSMILACDNPVSLDIDGGYLGEANRIYNEFLIEAMLSVDSRLADLSLHINISHPASADVLAQISRLRSLTDLDISLTYSTMDNLALAARCFPSLRRLKIKDGPPRLIVQILRAVPTRQMEYLDCHIYYISAREIEELCETMHDHCDHDTLRSFKLIGWLEDDVAEMRVIQALAAFTRLEHLRVLEERVDITEFMSAAANPDDEYWSRELKER</sequence>
<organism evidence="2">
    <name type="scientific">Schizophyllum commune (strain H4-8 / FGSC 9210)</name>
    <name type="common">Split gill fungus</name>
    <dbReference type="NCBI Taxonomy" id="578458"/>
    <lineage>
        <taxon>Eukaryota</taxon>
        <taxon>Fungi</taxon>
        <taxon>Dikarya</taxon>
        <taxon>Basidiomycota</taxon>
        <taxon>Agaricomycotina</taxon>
        <taxon>Agaricomycetes</taxon>
        <taxon>Agaricomycetidae</taxon>
        <taxon>Agaricales</taxon>
        <taxon>Schizophyllaceae</taxon>
        <taxon>Schizophyllum</taxon>
    </lineage>
</organism>
<dbReference type="KEGG" id="scm:SCHCO_02522016"/>
<dbReference type="AlphaFoldDB" id="D8QLB4"/>
<evidence type="ECO:0000313" key="1">
    <source>
        <dbReference type="EMBL" id="EFI91232.1"/>
    </source>
</evidence>
<dbReference type="OrthoDB" id="3174539at2759"/>
<evidence type="ECO:0000313" key="2">
    <source>
        <dbReference type="Proteomes" id="UP000007431"/>
    </source>
</evidence>
<dbReference type="InterPro" id="IPR032675">
    <property type="entry name" value="LRR_dom_sf"/>
</dbReference>
<dbReference type="Proteomes" id="UP000007431">
    <property type="component" value="Unassembled WGS sequence"/>
</dbReference>
<dbReference type="GeneID" id="9589132"/>
<proteinExistence type="predicted"/>
<dbReference type="SUPFAM" id="SSF52047">
    <property type="entry name" value="RNI-like"/>
    <property type="match status" value="1"/>
</dbReference>
<feature type="non-terminal residue" evidence="1">
    <location>
        <position position="397"/>
    </location>
</feature>
<gene>
    <name evidence="1" type="ORF">SCHCODRAFT_114634</name>
</gene>
<dbReference type="RefSeq" id="XP_003026135.1">
    <property type="nucleotide sequence ID" value="XM_003026089.1"/>
</dbReference>
<protein>
    <recommendedName>
        <fullName evidence="3">F-box domain-containing protein</fullName>
    </recommendedName>
</protein>